<evidence type="ECO:0000256" key="1">
    <source>
        <dbReference type="SAM" id="MobiDB-lite"/>
    </source>
</evidence>
<dbReference type="Gramene" id="MELO3C030910.2.1">
    <property type="protein sequence ID" value="MELO3C030910.2.1"/>
    <property type="gene ID" value="MELO3C030910.2"/>
</dbReference>
<feature type="compositionally biased region" description="Basic residues" evidence="1">
    <location>
        <begin position="1"/>
        <end position="10"/>
    </location>
</feature>
<proteinExistence type="predicted"/>
<feature type="compositionally biased region" description="Polar residues" evidence="1">
    <location>
        <begin position="18"/>
        <end position="33"/>
    </location>
</feature>
<name>A0A9I9EA17_CUCME</name>
<sequence length="105" mass="11950">MPPRTSRRRRQNQDRMQDPTQGQSERGSSTPRGQNEAGMTAIAKWTDFSQLIETALRVEQSIVEEKSAMELSRGVSTTSRIRGREQRRSTPGVNISGCQDFKRRL</sequence>
<evidence type="ECO:0000313" key="2">
    <source>
        <dbReference type="EnsemblPlants" id="MELO3C030910.2.1"/>
    </source>
</evidence>
<dbReference type="EnsemblPlants" id="MELO3C030910.2.1">
    <property type="protein sequence ID" value="MELO3C030910.2.1"/>
    <property type="gene ID" value="MELO3C030910.2"/>
</dbReference>
<accession>A0A9I9EA17</accession>
<protein>
    <submittedName>
        <fullName evidence="2">Uncharacterized protein</fullName>
    </submittedName>
</protein>
<organism evidence="2">
    <name type="scientific">Cucumis melo</name>
    <name type="common">Muskmelon</name>
    <dbReference type="NCBI Taxonomy" id="3656"/>
    <lineage>
        <taxon>Eukaryota</taxon>
        <taxon>Viridiplantae</taxon>
        <taxon>Streptophyta</taxon>
        <taxon>Embryophyta</taxon>
        <taxon>Tracheophyta</taxon>
        <taxon>Spermatophyta</taxon>
        <taxon>Magnoliopsida</taxon>
        <taxon>eudicotyledons</taxon>
        <taxon>Gunneridae</taxon>
        <taxon>Pentapetalae</taxon>
        <taxon>rosids</taxon>
        <taxon>fabids</taxon>
        <taxon>Cucurbitales</taxon>
        <taxon>Cucurbitaceae</taxon>
        <taxon>Benincaseae</taxon>
        <taxon>Cucumis</taxon>
    </lineage>
</organism>
<feature type="region of interest" description="Disordered" evidence="1">
    <location>
        <begin position="1"/>
        <end position="40"/>
    </location>
</feature>
<feature type="region of interest" description="Disordered" evidence="1">
    <location>
        <begin position="68"/>
        <end position="96"/>
    </location>
</feature>
<dbReference type="AlphaFoldDB" id="A0A9I9EA17"/>
<reference evidence="2" key="1">
    <citation type="submission" date="2023-03" db="UniProtKB">
        <authorList>
            <consortium name="EnsemblPlants"/>
        </authorList>
    </citation>
    <scope>IDENTIFICATION</scope>
</reference>